<keyword evidence="3" id="KW-1185">Reference proteome</keyword>
<dbReference type="GO" id="GO:0016342">
    <property type="term" value="C:catenin complex"/>
    <property type="evidence" value="ECO:0007669"/>
    <property type="project" value="TreeGrafter"/>
</dbReference>
<organism evidence="3 4">
    <name type="scientific">Sipha flava</name>
    <name type="common">yellow sugarcane aphid</name>
    <dbReference type="NCBI Taxonomy" id="143950"/>
    <lineage>
        <taxon>Eukaryota</taxon>
        <taxon>Metazoa</taxon>
        <taxon>Ecdysozoa</taxon>
        <taxon>Arthropoda</taxon>
        <taxon>Hexapoda</taxon>
        <taxon>Insecta</taxon>
        <taxon>Pterygota</taxon>
        <taxon>Neoptera</taxon>
        <taxon>Paraneoptera</taxon>
        <taxon>Hemiptera</taxon>
        <taxon>Sternorrhyncha</taxon>
        <taxon>Aphidomorpha</taxon>
        <taxon>Aphidoidea</taxon>
        <taxon>Aphididae</taxon>
        <taxon>Sipha</taxon>
    </lineage>
</organism>
<protein>
    <submittedName>
        <fullName evidence="4">Serendipity locus protein alpha isoform X1</fullName>
    </submittedName>
</protein>
<dbReference type="AlphaFoldDB" id="A0A8B8FFF3"/>
<dbReference type="PANTHER" id="PTHR18914:SF33">
    <property type="entry name" value="RE47911P-RELATED"/>
    <property type="match status" value="1"/>
</dbReference>
<comment type="subcellular location">
    <subcellularLocation>
        <location evidence="1">Cytoplasm</location>
    </subcellularLocation>
</comment>
<proteinExistence type="predicted"/>
<dbReference type="InterPro" id="IPR008837">
    <property type="entry name" value="Serendipity_A"/>
</dbReference>
<dbReference type="GO" id="GO:0005737">
    <property type="term" value="C:cytoplasm"/>
    <property type="evidence" value="ECO:0007669"/>
    <property type="project" value="UniProtKB-SubCell"/>
</dbReference>
<keyword evidence="2" id="KW-0963">Cytoplasm</keyword>
<dbReference type="GO" id="GO:0016477">
    <property type="term" value="P:cell migration"/>
    <property type="evidence" value="ECO:0007669"/>
    <property type="project" value="TreeGrafter"/>
</dbReference>
<evidence type="ECO:0000256" key="2">
    <source>
        <dbReference type="ARBA" id="ARBA00022490"/>
    </source>
</evidence>
<evidence type="ECO:0000256" key="1">
    <source>
        <dbReference type="ARBA" id="ARBA00004496"/>
    </source>
</evidence>
<evidence type="ECO:0000313" key="4">
    <source>
        <dbReference type="RefSeq" id="XP_025409080.1"/>
    </source>
</evidence>
<accession>A0A8B8FFF3</accession>
<name>A0A8B8FFF3_9HEMI</name>
<dbReference type="GO" id="GO:0005912">
    <property type="term" value="C:adherens junction"/>
    <property type="evidence" value="ECO:0007669"/>
    <property type="project" value="TreeGrafter"/>
</dbReference>
<evidence type="ECO:0000313" key="3">
    <source>
        <dbReference type="Proteomes" id="UP000694846"/>
    </source>
</evidence>
<dbReference type="GO" id="GO:0007349">
    <property type="term" value="P:cellularization"/>
    <property type="evidence" value="ECO:0007669"/>
    <property type="project" value="InterPro"/>
</dbReference>
<dbReference type="OrthoDB" id="6342160at2759"/>
<dbReference type="GO" id="GO:0051015">
    <property type="term" value="F:actin filament binding"/>
    <property type="evidence" value="ECO:0007669"/>
    <property type="project" value="TreeGrafter"/>
</dbReference>
<dbReference type="GeneID" id="112682634"/>
<reference evidence="4" key="1">
    <citation type="submission" date="2025-08" db="UniProtKB">
        <authorList>
            <consortium name="RefSeq"/>
        </authorList>
    </citation>
    <scope>IDENTIFICATION</scope>
    <source>
        <tissue evidence="4">Whole body</tissue>
    </source>
</reference>
<dbReference type="Pfam" id="PF05482">
    <property type="entry name" value="Serendipity_A"/>
    <property type="match status" value="1"/>
</dbReference>
<dbReference type="PANTHER" id="PTHR18914">
    <property type="entry name" value="ALPHA CATENIN"/>
    <property type="match status" value="1"/>
</dbReference>
<dbReference type="GO" id="GO:0008013">
    <property type="term" value="F:beta-catenin binding"/>
    <property type="evidence" value="ECO:0007669"/>
    <property type="project" value="TreeGrafter"/>
</dbReference>
<gene>
    <name evidence="4" type="primary">LOC112682634</name>
</gene>
<sequence length="573" mass="66677">MHTGYRSLSDIEKKDCSELFYKTIFKKFTNGALLQFIKCIQEFLKTIKCKNIYMLYVCLSQIRKCLLIYETAITDLNTVLNFEKILSKYLIKRIQKCFYKLEDYLEMLDLTDVDEHPGIFIDRMNIVLNGLNNRNSLSLIKPNIDKILFQAITIAKVSDEMDNLEITSSCKHVIKAVQYFEKIDINETDSFFQFDYLSSSLSILERRTNTAVLNLILKIFNDPFFTIKKLIRKCGNSTDIQSRNSSDLSILVSDLDKSTDLLIQIGLFSVACCKNDEYIISLKCCISSLELLDSDIVPAIIEFYLDPTSIVKKTFLKLLIKHWVCEICEIQNLLNKIVDPFAFTQTTIETSMNIIDSLHESDSKTKIDLYVKLLNGFINFTQYIEKIFDSEILKENAFSKIYGQFNEALKEYNACLIFTQKNNLDKNEELIKKKLLKRCEIVLKYLKNIQTSMSNILDDKNWSKSENTYYILSKTKQESIFLEQNDNLEDNFDLNMIFSTVHQIQKSFYNKSVHKSSKTFYTQNYSSTNVNETMYENTATMDLTNILDNFIETFNPSISKTTATIWEEICIDI</sequence>
<dbReference type="Gene3D" id="1.20.120.230">
    <property type="entry name" value="Alpha-catenin/vinculin-like"/>
    <property type="match status" value="1"/>
</dbReference>
<dbReference type="Proteomes" id="UP000694846">
    <property type="component" value="Unplaced"/>
</dbReference>
<dbReference type="RefSeq" id="XP_025409080.1">
    <property type="nucleotide sequence ID" value="XM_025553295.1"/>
</dbReference>
<dbReference type="GO" id="GO:0098609">
    <property type="term" value="P:cell-cell adhesion"/>
    <property type="evidence" value="ECO:0007669"/>
    <property type="project" value="TreeGrafter"/>
</dbReference>